<evidence type="ECO:0000313" key="10">
    <source>
        <dbReference type="EMBL" id="CAX65718.1"/>
    </source>
</evidence>
<evidence type="ECO:0000256" key="1">
    <source>
        <dbReference type="ARBA" id="ARBA00004193"/>
    </source>
</evidence>
<reference evidence="12" key="3">
    <citation type="submission" date="2009-11" db="EMBL/GenBank/DDBJ databases">
        <authorList>
            <person name="Prasad N."/>
            <person name="Shashidhara L.S."/>
        </authorList>
    </citation>
    <scope>NUCLEOTIDE SEQUENCE</scope>
    <source>
        <strain evidence="12">5632</strain>
    </source>
</reference>
<dbReference type="EMBL" id="FP245514">
    <property type="protein sequence ID" value="CAX65718.1"/>
    <property type="molecule type" value="Genomic_DNA"/>
</dbReference>
<dbReference type="eggNOG" id="ENOG502ZMQF">
    <property type="taxonomic scope" value="Bacteria"/>
</dbReference>
<accession>D3VR41</accession>
<keyword evidence="3 9" id="KW-0732">Signal</keyword>
<protein>
    <submittedName>
        <fullName evidence="10">Variable surface lipoprotein B (VpmaB)</fullName>
    </submittedName>
</protein>
<dbReference type="EMBL" id="FP671138">
    <property type="protein sequence ID" value="CBH40788.1"/>
    <property type="molecule type" value="Genomic_DNA"/>
</dbReference>
<dbReference type="NCBIfam" id="NF033817">
    <property type="entry name" value="Mplas_variab_LP"/>
    <property type="match status" value="1"/>
</dbReference>
<feature type="chain" id="PRO_5007648143" evidence="9">
    <location>
        <begin position="23"/>
        <end position="236"/>
    </location>
</feature>
<keyword evidence="6" id="KW-0564">Palmitate</keyword>
<organism evidence="10">
    <name type="scientific">Mycoplasmopsis agalactiae</name>
    <name type="common">Mycoplasma agalactiae</name>
    <dbReference type="NCBI Taxonomy" id="2110"/>
    <lineage>
        <taxon>Bacteria</taxon>
        <taxon>Bacillati</taxon>
        <taxon>Mycoplasmatota</taxon>
        <taxon>Mycoplasmoidales</taxon>
        <taxon>Metamycoplasmataceae</taxon>
        <taxon>Mycoplasmopsis</taxon>
    </lineage>
</organism>
<evidence type="ECO:0000256" key="5">
    <source>
        <dbReference type="ARBA" id="ARBA00023136"/>
    </source>
</evidence>
<keyword evidence="7 10" id="KW-0449">Lipoprotein</keyword>
<evidence type="ECO:0000256" key="6">
    <source>
        <dbReference type="ARBA" id="ARBA00023139"/>
    </source>
</evidence>
<feature type="region of interest" description="Disordered" evidence="8">
    <location>
        <begin position="26"/>
        <end position="73"/>
    </location>
</feature>
<reference evidence="13" key="4">
    <citation type="journal article" date="2010" name="BMC Genomics">
        <title>Comparative genomic and proteomic analyses of two Mycoplasma agalactiae strains: clues to the macro- and micro-events that are shaping mycoplasma diversity.</title>
        <authorList>
            <person name="Nouvel L.X."/>
            <person name="Sirand-Pugnet P."/>
            <person name="Marenda M.S."/>
            <person name="Sagne E."/>
            <person name="Barbe V."/>
            <person name="Mangenot S."/>
            <person name="Schenowitz C."/>
            <person name="Jacob D."/>
            <person name="Barre A."/>
            <person name="Claverol S."/>
            <person name="Blanchard A."/>
            <person name="Citti C."/>
        </authorList>
    </citation>
    <scope>NUCLEOTIDE SEQUENCE [LARGE SCALE GENOMIC DNA]</scope>
    <source>
        <strain evidence="13">5632</strain>
    </source>
</reference>
<dbReference type="InterPro" id="IPR007880">
    <property type="entry name" value="Spiralin"/>
</dbReference>
<reference evidence="10" key="1">
    <citation type="journal article" date="2009" name="J. Bacteriol.">
        <title>Occurrence, plasticity, and evolution of the vpma gene family, a genetic system devoted to high-frequency surface variation in Mycoplasma agalactiae.</title>
        <authorList>
            <person name="Nouvel L.X."/>
            <person name="Marenda M."/>
            <person name="Sirand-Pugnet P."/>
            <person name="Sagne E."/>
            <person name="Glew M."/>
            <person name="Mangenot S."/>
            <person name="Barbe V."/>
            <person name="Barre A."/>
            <person name="Claverol S."/>
            <person name="Citti C."/>
        </authorList>
    </citation>
    <scope>NUCLEOTIDE SEQUENCE</scope>
    <source>
        <strain evidence="10">5632</strain>
    </source>
</reference>
<name>C5JAC0_MYCAA</name>
<dbReference type="AlphaFoldDB" id="C5JAC0"/>
<evidence type="ECO:0000313" key="11">
    <source>
        <dbReference type="EMBL" id="CAX65735.1"/>
    </source>
</evidence>
<evidence type="ECO:0000256" key="8">
    <source>
        <dbReference type="SAM" id="MobiDB-lite"/>
    </source>
</evidence>
<dbReference type="RefSeq" id="WP_013022153.1">
    <property type="nucleotide sequence ID" value="NC_013948.1"/>
</dbReference>
<evidence type="ECO:0000313" key="12">
    <source>
        <dbReference type="EMBL" id="CBH40788.1"/>
    </source>
</evidence>
<evidence type="ECO:0000256" key="9">
    <source>
        <dbReference type="SAM" id="SignalP"/>
    </source>
</evidence>
<dbReference type="Proteomes" id="UP000006902">
    <property type="component" value="Chromosome"/>
</dbReference>
<dbReference type="Pfam" id="PF05215">
    <property type="entry name" value="Spiralin"/>
    <property type="match status" value="2"/>
</dbReference>
<keyword evidence="4" id="KW-0677">Repeat</keyword>
<dbReference type="EMBL" id="FP671138">
    <property type="protein sequence ID" value="CBH41011.1"/>
    <property type="molecule type" value="Genomic_DNA"/>
</dbReference>
<keyword evidence="2" id="KW-1003">Cell membrane</keyword>
<evidence type="ECO:0000256" key="7">
    <source>
        <dbReference type="ARBA" id="ARBA00023288"/>
    </source>
</evidence>
<accession>C5JAC0</accession>
<reference evidence="10" key="2">
    <citation type="submission" date="2009-04" db="EMBL/GenBank/DDBJ databases">
        <authorList>
            <person name="Genoscope - CEA"/>
        </authorList>
    </citation>
    <scope>NUCLEOTIDE SEQUENCE</scope>
    <source>
        <strain evidence="10">5632</strain>
    </source>
</reference>
<evidence type="ECO:0000256" key="4">
    <source>
        <dbReference type="ARBA" id="ARBA00022737"/>
    </source>
</evidence>
<comment type="subcellular location">
    <subcellularLocation>
        <location evidence="1">Cell membrane</location>
        <topology evidence="1">Lipid-anchor</topology>
    </subcellularLocation>
</comment>
<dbReference type="InterPro" id="IPR049890">
    <property type="entry name" value="VlpA-F-like_signal"/>
</dbReference>
<feature type="compositionally biased region" description="Basic and acidic residues" evidence="8">
    <location>
        <begin position="26"/>
        <end position="47"/>
    </location>
</feature>
<dbReference type="KEGG" id="mal:MAGa5820"/>
<evidence type="ECO:0000256" key="2">
    <source>
        <dbReference type="ARBA" id="ARBA00022475"/>
    </source>
</evidence>
<feature type="compositionally biased region" description="Polar residues" evidence="8">
    <location>
        <begin position="50"/>
        <end position="66"/>
    </location>
</feature>
<proteinExistence type="predicted"/>
<dbReference type="KEGG" id="mal:MAGa8100"/>
<evidence type="ECO:0000313" key="13">
    <source>
        <dbReference type="Proteomes" id="UP000006902"/>
    </source>
</evidence>
<evidence type="ECO:0000256" key="3">
    <source>
        <dbReference type="ARBA" id="ARBA00022729"/>
    </source>
</evidence>
<keyword evidence="5" id="KW-0472">Membrane</keyword>
<feature type="signal peptide" evidence="9">
    <location>
        <begin position="1"/>
        <end position="22"/>
    </location>
</feature>
<dbReference type="GO" id="GO:0005886">
    <property type="term" value="C:plasma membrane"/>
    <property type="evidence" value="ECO:0007669"/>
    <property type="project" value="UniProtKB-SubCell"/>
</dbReference>
<gene>
    <name evidence="10" type="primary">vpmaB</name>
    <name evidence="10" type="ordered locus">MAGa5820</name>
    <name evidence="11" type="ordered locus">MAGa8100</name>
</gene>
<dbReference type="EMBL" id="FP245515">
    <property type="protein sequence ID" value="CAX65735.1"/>
    <property type="molecule type" value="Genomic_DNA"/>
</dbReference>
<sequence>MKKSKFLLLGSLSSLAAIPFVAAKCGEPKAEEEKKPEVDKKPGEGKEPGQNTDQGKNPETDTTPAKSTKIDLSKLKTNIQNELKKLAKKDVLSEDVIDVLKKAKGLESVRLGDLSKVEFNETDKKLTIEAHKDSKLITGKYEFTAQSKTDTTPAKSTKIDLSKLETNIQNELKKLAKKDVLSEDVIDVLKKAKGLESVRLGDLSKVEFNETDKKLTIEAHKDSKLITGKYSHSEKK</sequence>